<dbReference type="CDD" id="cd00565">
    <property type="entry name" value="Ubl_ThiS"/>
    <property type="match status" value="1"/>
</dbReference>
<sequence length="66" mass="7073">MDIIVNGEPRQVGDQYTVAQLLDAMGLVGQRLAVEINLEIVPRSTHADHLLQTGDKVEIVHAIGGG</sequence>
<dbReference type="InterPro" id="IPR010035">
    <property type="entry name" value="Thi_S"/>
</dbReference>
<reference evidence="1" key="1">
    <citation type="journal article" date="2020" name="mSystems">
        <title>Genome- and Community-Level Interaction Insights into Carbon Utilization and Element Cycling Functions of Hydrothermarchaeota in Hydrothermal Sediment.</title>
        <authorList>
            <person name="Zhou Z."/>
            <person name="Liu Y."/>
            <person name="Xu W."/>
            <person name="Pan J."/>
            <person name="Luo Z.H."/>
            <person name="Li M."/>
        </authorList>
    </citation>
    <scope>NUCLEOTIDE SEQUENCE [LARGE SCALE GENOMIC DNA]</scope>
    <source>
        <strain evidence="1">HyVt-505</strain>
    </source>
</reference>
<dbReference type="SUPFAM" id="SSF54285">
    <property type="entry name" value="MoaD/ThiS"/>
    <property type="match status" value="1"/>
</dbReference>
<dbReference type="Proteomes" id="UP000885832">
    <property type="component" value="Unassembled WGS sequence"/>
</dbReference>
<proteinExistence type="predicted"/>
<dbReference type="InterPro" id="IPR012675">
    <property type="entry name" value="Beta-grasp_dom_sf"/>
</dbReference>
<dbReference type="Gene3D" id="3.10.20.30">
    <property type="match status" value="1"/>
</dbReference>
<dbReference type="Pfam" id="PF02597">
    <property type="entry name" value="ThiS"/>
    <property type="match status" value="1"/>
</dbReference>
<gene>
    <name evidence="1" type="primary">thiS</name>
    <name evidence="1" type="ORF">ENJ65_01880</name>
</gene>
<dbReference type="PANTHER" id="PTHR34472:SF1">
    <property type="entry name" value="SULFUR CARRIER PROTEIN THIS"/>
    <property type="match status" value="1"/>
</dbReference>
<name>A0A832N3H9_9GAMM</name>
<comment type="caution">
    <text evidence="1">The sequence shown here is derived from an EMBL/GenBank/DDBJ whole genome shotgun (WGS) entry which is preliminary data.</text>
</comment>
<organism evidence="1">
    <name type="scientific">Candidatus Tenderia electrophaga</name>
    <dbReference type="NCBI Taxonomy" id="1748243"/>
    <lineage>
        <taxon>Bacteria</taxon>
        <taxon>Pseudomonadati</taxon>
        <taxon>Pseudomonadota</taxon>
        <taxon>Gammaproteobacteria</taxon>
        <taxon>Candidatus Tenderiales</taxon>
        <taxon>Candidatus Tenderiaceae</taxon>
        <taxon>Candidatus Tenderia</taxon>
    </lineage>
</organism>
<dbReference type="PANTHER" id="PTHR34472">
    <property type="entry name" value="SULFUR CARRIER PROTEIN THIS"/>
    <property type="match status" value="1"/>
</dbReference>
<protein>
    <submittedName>
        <fullName evidence="1">Sulfur carrier protein ThiS</fullName>
    </submittedName>
</protein>
<dbReference type="NCBIfam" id="TIGR01683">
    <property type="entry name" value="thiS"/>
    <property type="match status" value="1"/>
</dbReference>
<dbReference type="InterPro" id="IPR003749">
    <property type="entry name" value="ThiS/MoaD-like"/>
</dbReference>
<dbReference type="EMBL" id="DRNF01000117">
    <property type="protein sequence ID" value="HHJ80363.1"/>
    <property type="molecule type" value="Genomic_DNA"/>
</dbReference>
<dbReference type="AlphaFoldDB" id="A0A832N3H9"/>
<evidence type="ECO:0000313" key="1">
    <source>
        <dbReference type="EMBL" id="HHJ80363.1"/>
    </source>
</evidence>
<dbReference type="InterPro" id="IPR016155">
    <property type="entry name" value="Mopterin_synth/thiamin_S_b"/>
</dbReference>
<accession>A0A832N3H9</accession>